<organism evidence="1 2">
    <name type="scientific">Halosegnis longus</name>
    <dbReference type="NCBI Taxonomy" id="2216012"/>
    <lineage>
        <taxon>Archaea</taxon>
        <taxon>Methanobacteriati</taxon>
        <taxon>Methanobacteriota</taxon>
        <taxon>Stenosarchaea group</taxon>
        <taxon>Halobacteria</taxon>
        <taxon>Halobacteriales</taxon>
        <taxon>Natronomonadaceae</taxon>
        <taxon>Halosegnis</taxon>
    </lineage>
</organism>
<gene>
    <name evidence="1" type="ORF">Nmn1133_13955</name>
</gene>
<reference evidence="1 2" key="1">
    <citation type="submission" date="2018-11" db="EMBL/GenBank/DDBJ databases">
        <title>Genome sequences of Natronomonas sp. CBA1133.</title>
        <authorList>
            <person name="Roh S.W."/>
            <person name="Cha I.-T."/>
        </authorList>
    </citation>
    <scope>NUCLEOTIDE SEQUENCE [LARGE SCALE GENOMIC DNA]</scope>
    <source>
        <strain evidence="1 2">CBA1133</strain>
    </source>
</reference>
<dbReference type="AlphaFoldDB" id="A0AAJ4R597"/>
<name>A0AAJ4R597_9EURY</name>
<protein>
    <submittedName>
        <fullName evidence="1">Uncharacterized protein</fullName>
    </submittedName>
</protein>
<comment type="caution">
    <text evidence="1">The sequence shown here is derived from an EMBL/GenBank/DDBJ whole genome shotgun (WGS) entry which is preliminary data.</text>
</comment>
<accession>A0AAJ4R597</accession>
<keyword evidence="2" id="KW-1185">Reference proteome</keyword>
<dbReference type="EMBL" id="RJJC01000003">
    <property type="protein sequence ID" value="RNJ22042.1"/>
    <property type="molecule type" value="Genomic_DNA"/>
</dbReference>
<evidence type="ECO:0000313" key="2">
    <source>
        <dbReference type="Proteomes" id="UP000270581"/>
    </source>
</evidence>
<evidence type="ECO:0000313" key="1">
    <source>
        <dbReference type="EMBL" id="RNJ22042.1"/>
    </source>
</evidence>
<proteinExistence type="predicted"/>
<sequence>MRLGKCVIERDEFVLCWVEVLGSFVTGERPDIKIWLVLRWVEIRHRDAEVVCSWWYFAEVMILVGRR</sequence>
<dbReference type="Proteomes" id="UP000270581">
    <property type="component" value="Unassembled WGS sequence"/>
</dbReference>